<gene>
    <name evidence="4" type="ordered locus">Oweho_1547</name>
</gene>
<dbReference type="EMBL" id="CP003156">
    <property type="protein sequence ID" value="AEV32537.1"/>
    <property type="molecule type" value="Genomic_DNA"/>
</dbReference>
<comment type="subcellular location">
    <subcellularLocation>
        <location evidence="1">Cell envelope</location>
    </subcellularLocation>
</comment>
<organism evidence="4 5">
    <name type="scientific">Owenweeksia hongkongensis (strain DSM 17368 / CIP 108786 / JCM 12287 / NRRL B-23963 / UST20020801)</name>
    <dbReference type="NCBI Taxonomy" id="926562"/>
    <lineage>
        <taxon>Bacteria</taxon>
        <taxon>Pseudomonadati</taxon>
        <taxon>Bacteroidota</taxon>
        <taxon>Flavobacteriia</taxon>
        <taxon>Flavobacteriales</taxon>
        <taxon>Owenweeksiaceae</taxon>
        <taxon>Owenweeksia</taxon>
    </lineage>
</organism>
<dbReference type="PROSITE" id="PS51257">
    <property type="entry name" value="PROKAR_LIPOPROTEIN"/>
    <property type="match status" value="1"/>
</dbReference>
<dbReference type="CDD" id="cd14659">
    <property type="entry name" value="Imelysin-like_IPPA"/>
    <property type="match status" value="1"/>
</dbReference>
<dbReference type="GO" id="GO:0030313">
    <property type="term" value="C:cell envelope"/>
    <property type="evidence" value="ECO:0007669"/>
    <property type="project" value="UniProtKB-SubCell"/>
</dbReference>
<evidence type="ECO:0000259" key="3">
    <source>
        <dbReference type="Pfam" id="PF09375"/>
    </source>
</evidence>
<dbReference type="InterPro" id="IPR038352">
    <property type="entry name" value="Imelysin_sf"/>
</dbReference>
<proteinExistence type="predicted"/>
<name>G8QZA9_OWEHD</name>
<sequence length="368" mass="40243">MIQLKPTLAILALLTLFACGKEDEKDKDPVDNFNRKELFTNLGDKVVLPTFLEFVNTSDSLFQKALAFQNQPSTNTLTELQTAWVQAKTSSKKIEQLKFGPLNDTKMYSLVDKWATNDGFIEGFISGTDPINNSFINGKGATSKGLPAIEYLIFKNGDNATVLSELSSNSRRVDYVVACCENLSLKALEIASFWSPLGDNYLGQYSANTGGGLDGSLSQTVNQMSSHIEFMTVTKVGKPLGKELNTGIRTSQLEAYISETSKEALIANIKIFKSLFTGTENNTGFDDYLDYLGAMKDGKLLSTAILEQADLVQSNLENMNGSLSNELTSSPQNVEELYQNLKALLVLVKTDMTSALSVTLTFSDNDGD</sequence>
<evidence type="ECO:0000256" key="1">
    <source>
        <dbReference type="ARBA" id="ARBA00004196"/>
    </source>
</evidence>
<dbReference type="Gene3D" id="1.20.1420.20">
    <property type="entry name" value="M75 peptidase, HXXE motif"/>
    <property type="match status" value="1"/>
</dbReference>
<dbReference type="OrthoDB" id="1157219at2"/>
<evidence type="ECO:0000313" key="4">
    <source>
        <dbReference type="EMBL" id="AEV32537.1"/>
    </source>
</evidence>
<dbReference type="eggNOG" id="COG3489">
    <property type="taxonomic scope" value="Bacteria"/>
</dbReference>
<dbReference type="AlphaFoldDB" id="G8QZA9"/>
<dbReference type="Proteomes" id="UP000005631">
    <property type="component" value="Chromosome"/>
</dbReference>
<dbReference type="Pfam" id="PF09375">
    <property type="entry name" value="Peptidase_M75"/>
    <property type="match status" value="1"/>
</dbReference>
<dbReference type="RefSeq" id="WP_014201893.1">
    <property type="nucleotide sequence ID" value="NC_016599.1"/>
</dbReference>
<dbReference type="STRING" id="926562.Oweho_1547"/>
<keyword evidence="5" id="KW-1185">Reference proteome</keyword>
<dbReference type="InterPro" id="IPR018976">
    <property type="entry name" value="Imelysin-like"/>
</dbReference>
<dbReference type="KEGG" id="oho:Oweho_1547"/>
<evidence type="ECO:0000313" key="5">
    <source>
        <dbReference type="Proteomes" id="UP000005631"/>
    </source>
</evidence>
<feature type="domain" description="Imelysin-like" evidence="3">
    <location>
        <begin position="48"/>
        <end position="345"/>
    </location>
</feature>
<dbReference type="HOGENOM" id="CLU_064071_0_0_10"/>
<keyword evidence="2" id="KW-0732">Signal</keyword>
<dbReference type="InterPro" id="IPR034984">
    <property type="entry name" value="Imelysin-like_IPPA"/>
</dbReference>
<protein>
    <submittedName>
        <fullName evidence="4">Imelysin</fullName>
    </submittedName>
</protein>
<reference evidence="4 5" key="1">
    <citation type="journal article" date="2012" name="Stand. Genomic Sci.">
        <title>Genome sequence of the orange-pigmented seawater bacterium Owenweeksia hongkongensis type strain (UST20020801(T)).</title>
        <authorList>
            <person name="Riedel T."/>
            <person name="Held B."/>
            <person name="Nolan M."/>
            <person name="Lucas S."/>
            <person name="Lapidus A."/>
            <person name="Tice H."/>
            <person name="Del Rio T.G."/>
            <person name="Cheng J.F."/>
            <person name="Han C."/>
            <person name="Tapia R."/>
            <person name="Goodwin L.A."/>
            <person name="Pitluck S."/>
            <person name="Liolios K."/>
            <person name="Mavromatis K."/>
            <person name="Pagani I."/>
            <person name="Ivanova N."/>
            <person name="Mikhailova N."/>
            <person name="Pati A."/>
            <person name="Chen A."/>
            <person name="Palaniappan K."/>
            <person name="Rohde M."/>
            <person name="Tindall B.J."/>
            <person name="Detter J.C."/>
            <person name="Goker M."/>
            <person name="Woyke T."/>
            <person name="Bristow J."/>
            <person name="Eisen J.A."/>
            <person name="Markowitz V."/>
            <person name="Hugenholtz P."/>
            <person name="Klenk H.P."/>
            <person name="Kyrpides N.C."/>
        </authorList>
    </citation>
    <scope>NUCLEOTIDE SEQUENCE</scope>
    <source>
        <strain evidence="5">DSM 17368 / JCM 12287 / NRRL B-23963</strain>
    </source>
</reference>
<accession>G8QZA9</accession>
<evidence type="ECO:0000256" key="2">
    <source>
        <dbReference type="ARBA" id="ARBA00022729"/>
    </source>
</evidence>